<dbReference type="AlphaFoldDB" id="A0ABD3KNK9"/>
<dbReference type="Proteomes" id="UP001634007">
    <property type="component" value="Unassembled WGS sequence"/>
</dbReference>
<dbReference type="PANTHER" id="PTHR47005">
    <property type="entry name" value="HEAVY METAL TRANSPORT/DETOXIFICATION SUPERFAMILY PROTEIN"/>
    <property type="match status" value="1"/>
</dbReference>
<dbReference type="InterPro" id="IPR006121">
    <property type="entry name" value="HMA_dom"/>
</dbReference>
<keyword evidence="3" id="KW-1185">Reference proteome</keyword>
<sequence>MNLHVPLFKASELAQEAVHLISSRNMAEQVTEMVIKVDLQCCRCSKKIKKILCEIPQVKDLIFDEKQNKVKIKVVGCDPEKVRQKICCKGRAFILGIDIIPPKEKEEVKPPPPEPSKKPPPVIGYPPMYMMGKVYVCISCHHGGCGWFCPCNCHCGGPPICADGCGRPAHECICKRPWMCHYGCGRPAHECSCQRPIYPWCCDRSSYGNASSSWTLHGCDYGRPPACTNAGYDCDTSCTLM</sequence>
<name>A0ABD3KNK9_EUCGL</name>
<dbReference type="PANTHER" id="PTHR47005:SF5">
    <property type="entry name" value="HEAVY METAL TRANSPORT_DETOXIFICATION SUPERFAMILY PROTEIN"/>
    <property type="match status" value="1"/>
</dbReference>
<evidence type="ECO:0000313" key="2">
    <source>
        <dbReference type="EMBL" id="KAL3740937.1"/>
    </source>
</evidence>
<gene>
    <name evidence="2" type="ORF">ACJRO7_022114</name>
</gene>
<dbReference type="EMBL" id="JBJKBG010000005">
    <property type="protein sequence ID" value="KAL3740937.1"/>
    <property type="molecule type" value="Genomic_DNA"/>
</dbReference>
<reference evidence="2 3" key="1">
    <citation type="submission" date="2024-11" db="EMBL/GenBank/DDBJ databases">
        <title>Chromosome-level genome assembly of Eucalyptus globulus Labill. provides insights into its genome evolution.</title>
        <authorList>
            <person name="Li X."/>
        </authorList>
    </citation>
    <scope>NUCLEOTIDE SEQUENCE [LARGE SCALE GENOMIC DNA]</scope>
    <source>
        <strain evidence="2">CL2024</strain>
        <tissue evidence="2">Fresh tender leaves</tissue>
    </source>
</reference>
<feature type="domain" description="HMA" evidence="1">
    <location>
        <begin position="30"/>
        <end position="94"/>
    </location>
</feature>
<evidence type="ECO:0000259" key="1">
    <source>
        <dbReference type="PROSITE" id="PS50846"/>
    </source>
</evidence>
<evidence type="ECO:0000313" key="3">
    <source>
        <dbReference type="Proteomes" id="UP001634007"/>
    </source>
</evidence>
<dbReference type="SUPFAM" id="SSF55008">
    <property type="entry name" value="HMA, heavy metal-associated domain"/>
    <property type="match status" value="1"/>
</dbReference>
<dbReference type="InterPro" id="IPR036163">
    <property type="entry name" value="HMA_dom_sf"/>
</dbReference>
<proteinExistence type="predicted"/>
<comment type="caution">
    <text evidence="2">The sequence shown here is derived from an EMBL/GenBank/DDBJ whole genome shotgun (WGS) entry which is preliminary data.</text>
</comment>
<accession>A0ABD3KNK9</accession>
<dbReference type="PROSITE" id="PS50846">
    <property type="entry name" value="HMA_2"/>
    <property type="match status" value="1"/>
</dbReference>
<organism evidence="2 3">
    <name type="scientific">Eucalyptus globulus</name>
    <name type="common">Tasmanian blue gum</name>
    <dbReference type="NCBI Taxonomy" id="34317"/>
    <lineage>
        <taxon>Eukaryota</taxon>
        <taxon>Viridiplantae</taxon>
        <taxon>Streptophyta</taxon>
        <taxon>Embryophyta</taxon>
        <taxon>Tracheophyta</taxon>
        <taxon>Spermatophyta</taxon>
        <taxon>Magnoliopsida</taxon>
        <taxon>eudicotyledons</taxon>
        <taxon>Gunneridae</taxon>
        <taxon>Pentapetalae</taxon>
        <taxon>rosids</taxon>
        <taxon>malvids</taxon>
        <taxon>Myrtales</taxon>
        <taxon>Myrtaceae</taxon>
        <taxon>Myrtoideae</taxon>
        <taxon>Eucalypteae</taxon>
        <taxon>Eucalyptus</taxon>
    </lineage>
</organism>
<dbReference type="Gene3D" id="3.30.70.100">
    <property type="match status" value="1"/>
</dbReference>
<protein>
    <recommendedName>
        <fullName evidence="1">HMA domain-containing protein</fullName>
    </recommendedName>
</protein>